<dbReference type="GO" id="GO:0005829">
    <property type="term" value="C:cytosol"/>
    <property type="evidence" value="ECO:0007669"/>
    <property type="project" value="TreeGrafter"/>
</dbReference>
<dbReference type="SUPFAM" id="SSF52172">
    <property type="entry name" value="CheY-like"/>
    <property type="match status" value="1"/>
</dbReference>
<dbReference type="AlphaFoldDB" id="A0A829Y9Q4"/>
<dbReference type="GO" id="GO:0000156">
    <property type="term" value="F:phosphorelay response regulator activity"/>
    <property type="evidence" value="ECO:0007669"/>
    <property type="project" value="TreeGrafter"/>
</dbReference>
<evidence type="ECO:0000313" key="6">
    <source>
        <dbReference type="EMBL" id="GFE80057.1"/>
    </source>
</evidence>
<dbReference type="SMART" id="SM00448">
    <property type="entry name" value="REC"/>
    <property type="match status" value="1"/>
</dbReference>
<organism evidence="6 7">
    <name type="scientific">Steroidobacter agaridevorans</name>
    <dbReference type="NCBI Taxonomy" id="2695856"/>
    <lineage>
        <taxon>Bacteria</taxon>
        <taxon>Pseudomonadati</taxon>
        <taxon>Pseudomonadota</taxon>
        <taxon>Gammaproteobacteria</taxon>
        <taxon>Steroidobacterales</taxon>
        <taxon>Steroidobacteraceae</taxon>
        <taxon>Steroidobacter</taxon>
    </lineage>
</organism>
<feature type="domain" description="Response regulatory" evidence="4">
    <location>
        <begin position="4"/>
        <end position="117"/>
    </location>
</feature>
<evidence type="ECO:0000256" key="2">
    <source>
        <dbReference type="ARBA" id="ARBA00023125"/>
    </source>
</evidence>
<gene>
    <name evidence="6" type="ORF">GCM10011487_20570</name>
</gene>
<keyword evidence="1" id="KW-0902">Two-component regulatory system</keyword>
<evidence type="ECO:0000313" key="7">
    <source>
        <dbReference type="Proteomes" id="UP000445000"/>
    </source>
</evidence>
<feature type="domain" description="HTH LytTR-type" evidence="5">
    <location>
        <begin position="148"/>
        <end position="253"/>
    </location>
</feature>
<dbReference type="RefSeq" id="WP_161811793.1">
    <property type="nucleotide sequence ID" value="NZ_BLJN01000002.1"/>
</dbReference>
<protein>
    <submittedName>
        <fullName evidence="6">DNA-binding response regulator</fullName>
    </submittedName>
</protein>
<keyword evidence="7" id="KW-1185">Reference proteome</keyword>
<dbReference type="Gene3D" id="2.40.50.1020">
    <property type="entry name" value="LytTr DNA-binding domain"/>
    <property type="match status" value="1"/>
</dbReference>
<dbReference type="Pfam" id="PF04397">
    <property type="entry name" value="LytTR"/>
    <property type="match status" value="1"/>
</dbReference>
<keyword evidence="2 6" id="KW-0238">DNA-binding</keyword>
<proteinExistence type="predicted"/>
<evidence type="ECO:0000259" key="4">
    <source>
        <dbReference type="PROSITE" id="PS50110"/>
    </source>
</evidence>
<dbReference type="GO" id="GO:0006355">
    <property type="term" value="P:regulation of DNA-templated transcription"/>
    <property type="evidence" value="ECO:0007669"/>
    <property type="project" value="TreeGrafter"/>
</dbReference>
<dbReference type="InterPro" id="IPR011006">
    <property type="entry name" value="CheY-like_superfamily"/>
</dbReference>
<dbReference type="PROSITE" id="PS50110">
    <property type="entry name" value="RESPONSE_REGULATORY"/>
    <property type="match status" value="1"/>
</dbReference>
<dbReference type="Gene3D" id="3.40.50.2300">
    <property type="match status" value="1"/>
</dbReference>
<evidence type="ECO:0000256" key="1">
    <source>
        <dbReference type="ARBA" id="ARBA00023012"/>
    </source>
</evidence>
<dbReference type="Pfam" id="PF00072">
    <property type="entry name" value="Response_reg"/>
    <property type="match status" value="1"/>
</dbReference>
<dbReference type="InterPro" id="IPR001789">
    <property type="entry name" value="Sig_transdc_resp-reg_receiver"/>
</dbReference>
<accession>A0A829Y9Q4</accession>
<evidence type="ECO:0000256" key="3">
    <source>
        <dbReference type="PROSITE-ProRule" id="PRU00169"/>
    </source>
</evidence>
<dbReference type="Proteomes" id="UP000445000">
    <property type="component" value="Unassembled WGS sequence"/>
</dbReference>
<dbReference type="PROSITE" id="PS50930">
    <property type="entry name" value="HTH_LYTTR"/>
    <property type="match status" value="1"/>
</dbReference>
<dbReference type="PANTHER" id="PTHR48111">
    <property type="entry name" value="REGULATOR OF RPOS"/>
    <property type="match status" value="1"/>
</dbReference>
<dbReference type="EMBL" id="BLJN01000002">
    <property type="protein sequence ID" value="GFE80057.1"/>
    <property type="molecule type" value="Genomic_DNA"/>
</dbReference>
<comment type="caution">
    <text evidence="6">The sequence shown here is derived from an EMBL/GenBank/DDBJ whole genome shotgun (WGS) entry which is preliminary data.</text>
</comment>
<dbReference type="InterPro" id="IPR039420">
    <property type="entry name" value="WalR-like"/>
</dbReference>
<dbReference type="InterPro" id="IPR007492">
    <property type="entry name" value="LytTR_DNA-bd_dom"/>
</dbReference>
<name>A0A829Y9Q4_9GAMM</name>
<dbReference type="SMART" id="SM00850">
    <property type="entry name" value="LytTR"/>
    <property type="match status" value="1"/>
</dbReference>
<sequence length="253" mass="28354">MEIRALIADDEAAARSRLRKLLATYPSIVIEAEAHDGLAALETIQRSRPQVVFLDVQMPGLNGFEVVQALPPEELPLIVFVTAYDEYALAAFEANAVAYLLKPVTLSRLQAVVARLEQLVPKPAEVAQEVIRASTVARSRSQPLQHVLAIQRDRYLLIPLAEVCFFRVEDGVTKVKTCDAWYRTHYAIGDLEARLSSPPFFRAHRSIIANLDRVATISPMFKGSLLLTMKDAQHSEIQVSERQSKRVRELIQL</sequence>
<keyword evidence="3" id="KW-0597">Phosphoprotein</keyword>
<reference evidence="7" key="1">
    <citation type="submission" date="2020-01" db="EMBL/GenBank/DDBJ databases">
        <title>'Steroidobacter agaridevorans' sp. nov., agar-degrading bacteria isolated from rhizosphere soils.</title>
        <authorList>
            <person name="Ikenaga M."/>
            <person name="Kataoka M."/>
            <person name="Murouchi A."/>
            <person name="Katsuragi S."/>
            <person name="Sakai M."/>
        </authorList>
    </citation>
    <scope>NUCLEOTIDE SEQUENCE [LARGE SCALE GENOMIC DNA]</scope>
    <source>
        <strain evidence="7">YU21-B</strain>
    </source>
</reference>
<dbReference type="GO" id="GO:0032993">
    <property type="term" value="C:protein-DNA complex"/>
    <property type="evidence" value="ECO:0007669"/>
    <property type="project" value="TreeGrafter"/>
</dbReference>
<dbReference type="PANTHER" id="PTHR48111:SF69">
    <property type="entry name" value="RESPONSE REGULATOR RECEIVER"/>
    <property type="match status" value="1"/>
</dbReference>
<evidence type="ECO:0000259" key="5">
    <source>
        <dbReference type="PROSITE" id="PS50930"/>
    </source>
</evidence>
<dbReference type="GO" id="GO:0000976">
    <property type="term" value="F:transcription cis-regulatory region binding"/>
    <property type="evidence" value="ECO:0007669"/>
    <property type="project" value="TreeGrafter"/>
</dbReference>
<feature type="modified residue" description="4-aspartylphosphate" evidence="3">
    <location>
        <position position="55"/>
    </location>
</feature>